<organism evidence="2 3">
    <name type="scientific">Mycolicibacterium aromaticivorans JS19b1 = JCM 16368</name>
    <dbReference type="NCBI Taxonomy" id="1440774"/>
    <lineage>
        <taxon>Bacteria</taxon>
        <taxon>Bacillati</taxon>
        <taxon>Actinomycetota</taxon>
        <taxon>Actinomycetes</taxon>
        <taxon>Mycobacteriales</taxon>
        <taxon>Mycobacteriaceae</taxon>
        <taxon>Mycolicibacterium</taxon>
    </lineage>
</organism>
<dbReference type="InterPro" id="IPR032557">
    <property type="entry name" value="DUF4935"/>
</dbReference>
<sequence>MLRLLIDTSTWLDLAKRRDGQRLIVPLRLLVDDGLVDLLVPELVVDEFERNRANVERSMTSSVSERFRLIRQDVALYGSVDDFEGFFAEFVFEQWAHKIPMIGAMTTRNFEEIRELLQGGTRLEATAADHARVVARGLAKTAPFHRSRNSVADALLIEMYASALASADPGDHYAFITSNSDDFSTQNGDKRQPHEDLAALFASETSTYRLGDAGLEQALYDEFGEEMAQLVQETYFVQEPRGLSDILAAEKELFDKIWYERSMRHDRELSANGKTDELAEHRRIAREARERVEKTYGTANLGPFDPFDLGMLNGKLSALRWVLGSEWDFLDT</sequence>
<feature type="domain" description="DUF4935" evidence="1">
    <location>
        <begin position="5"/>
        <end position="183"/>
    </location>
</feature>
<dbReference type="AlphaFoldDB" id="A0A064CR77"/>
<evidence type="ECO:0000313" key="3">
    <source>
        <dbReference type="Proteomes" id="UP000022835"/>
    </source>
</evidence>
<accession>A0A064CR77</accession>
<dbReference type="RefSeq" id="WP_036345080.1">
    <property type="nucleotide sequence ID" value="NZ_JALN02000001.1"/>
</dbReference>
<dbReference type="EMBL" id="JALN02000001">
    <property type="protein sequence ID" value="KDF02187.1"/>
    <property type="molecule type" value="Genomic_DNA"/>
</dbReference>
<protein>
    <recommendedName>
        <fullName evidence="1">DUF4935 domain-containing protein</fullName>
    </recommendedName>
</protein>
<keyword evidence="3" id="KW-1185">Reference proteome</keyword>
<evidence type="ECO:0000313" key="2">
    <source>
        <dbReference type="EMBL" id="KDF02187.1"/>
    </source>
</evidence>
<name>A0A064CR77_9MYCO</name>
<dbReference type="Proteomes" id="UP000022835">
    <property type="component" value="Unassembled WGS sequence"/>
</dbReference>
<proteinExistence type="predicted"/>
<dbReference type="eggNOG" id="ENOG5030KQK">
    <property type="taxonomic scope" value="Bacteria"/>
</dbReference>
<gene>
    <name evidence="2" type="ORF">Y900_025455</name>
</gene>
<dbReference type="OrthoDB" id="8685584at2"/>
<comment type="caution">
    <text evidence="2">The sequence shown here is derived from an EMBL/GenBank/DDBJ whole genome shotgun (WGS) entry which is preliminary data.</text>
</comment>
<dbReference type="STRING" id="1440774.Y900_025455"/>
<dbReference type="Pfam" id="PF16289">
    <property type="entry name" value="PIN_12"/>
    <property type="match status" value="1"/>
</dbReference>
<evidence type="ECO:0000259" key="1">
    <source>
        <dbReference type="Pfam" id="PF16289"/>
    </source>
</evidence>
<reference evidence="2" key="1">
    <citation type="submission" date="2014-05" db="EMBL/GenBank/DDBJ databases">
        <title>Genome sequence of Mycobacterium aromaticivorans strain JS19b1T (= DSM 45407T).</title>
        <authorList>
            <person name="Kwak Y."/>
            <person name="Park G.-S."/>
            <person name="Li Q.X."/>
            <person name="Lee S.-E."/>
            <person name="Shin J.-H."/>
        </authorList>
    </citation>
    <scope>NUCLEOTIDE SEQUENCE [LARGE SCALE GENOMIC DNA]</scope>
    <source>
        <strain evidence="2">JS19b1</strain>
    </source>
</reference>